<comment type="caution">
    <text evidence="2">The sequence shown here is derived from an EMBL/GenBank/DDBJ whole genome shotgun (WGS) entry which is preliminary data.</text>
</comment>
<dbReference type="SMART" id="SM01321">
    <property type="entry name" value="Y1_Tnp"/>
    <property type="match status" value="1"/>
</dbReference>
<dbReference type="Proteomes" id="UP000469421">
    <property type="component" value="Unassembled WGS sequence"/>
</dbReference>
<keyword evidence="3" id="KW-1185">Reference proteome</keyword>
<dbReference type="InterPro" id="IPR052715">
    <property type="entry name" value="RAYT_transposase"/>
</dbReference>
<reference evidence="2 3" key="1">
    <citation type="submission" date="2019-10" db="EMBL/GenBank/DDBJ databases">
        <title>Alcanivorax sp.PA15-N-34 draft genome sequence.</title>
        <authorList>
            <person name="Liao X."/>
            <person name="Shao Z."/>
        </authorList>
    </citation>
    <scope>NUCLEOTIDE SEQUENCE [LARGE SCALE GENOMIC DNA]</scope>
    <source>
        <strain evidence="2 3">PA15-N-34</strain>
    </source>
</reference>
<proteinExistence type="predicted"/>
<name>A0A6N7LSP4_9GAMM</name>
<dbReference type="NCBIfam" id="NF047646">
    <property type="entry name" value="REP_Tyr_transpos"/>
    <property type="match status" value="1"/>
</dbReference>
<dbReference type="GO" id="GO:0043565">
    <property type="term" value="F:sequence-specific DNA binding"/>
    <property type="evidence" value="ECO:0007669"/>
    <property type="project" value="TreeGrafter"/>
</dbReference>
<dbReference type="InterPro" id="IPR002686">
    <property type="entry name" value="Transposase_17"/>
</dbReference>
<dbReference type="SUPFAM" id="SSF143422">
    <property type="entry name" value="Transposase IS200-like"/>
    <property type="match status" value="1"/>
</dbReference>
<dbReference type="InterPro" id="IPR036515">
    <property type="entry name" value="Transposase_17_sf"/>
</dbReference>
<gene>
    <name evidence="2" type="ORF">GFN93_03685</name>
</gene>
<accession>A0A6N7LSP4</accession>
<protein>
    <submittedName>
        <fullName evidence="2">Transposase</fullName>
    </submittedName>
</protein>
<dbReference type="PANTHER" id="PTHR36966:SF1">
    <property type="entry name" value="REP-ASSOCIATED TYROSINE TRANSPOSASE"/>
    <property type="match status" value="1"/>
</dbReference>
<organism evidence="2 3">
    <name type="scientific">Alcanivorax sediminis</name>
    <dbReference type="NCBI Taxonomy" id="2663008"/>
    <lineage>
        <taxon>Bacteria</taxon>
        <taxon>Pseudomonadati</taxon>
        <taxon>Pseudomonadota</taxon>
        <taxon>Gammaproteobacteria</taxon>
        <taxon>Oceanospirillales</taxon>
        <taxon>Alcanivoracaceae</taxon>
        <taxon>Alcanivorax</taxon>
    </lineage>
</organism>
<dbReference type="GO" id="GO:0006313">
    <property type="term" value="P:DNA transposition"/>
    <property type="evidence" value="ECO:0007669"/>
    <property type="project" value="InterPro"/>
</dbReference>
<evidence type="ECO:0000313" key="2">
    <source>
        <dbReference type="EMBL" id="MQX52336.1"/>
    </source>
</evidence>
<dbReference type="Pfam" id="PF01797">
    <property type="entry name" value="Y1_Tnp"/>
    <property type="match status" value="1"/>
</dbReference>
<evidence type="ECO:0000313" key="3">
    <source>
        <dbReference type="Proteomes" id="UP000469421"/>
    </source>
</evidence>
<feature type="domain" description="Transposase IS200-like" evidence="1">
    <location>
        <begin position="13"/>
        <end position="126"/>
    </location>
</feature>
<dbReference type="Gene3D" id="3.30.70.1290">
    <property type="entry name" value="Transposase IS200-like"/>
    <property type="match status" value="1"/>
</dbReference>
<sequence>MHGMNLRNGRVSEVGRIYMITSVTHNRLPHFATTQAARTLIGELIQAQASGLADTLAYVVMPDHFHWLMQLGSKESLSAVVQRIKSRSTRSLRAAGHSAGWQRGFHDHAVREEEDLVQLARYIVANPLRAGLAKSVRDYPHWDAIWLP</sequence>
<dbReference type="AlphaFoldDB" id="A0A6N7LSP4"/>
<evidence type="ECO:0000259" key="1">
    <source>
        <dbReference type="SMART" id="SM01321"/>
    </source>
</evidence>
<dbReference type="EMBL" id="WIRE01000001">
    <property type="protein sequence ID" value="MQX52336.1"/>
    <property type="molecule type" value="Genomic_DNA"/>
</dbReference>
<dbReference type="PANTHER" id="PTHR36966">
    <property type="entry name" value="REP-ASSOCIATED TYROSINE TRANSPOSASE"/>
    <property type="match status" value="1"/>
</dbReference>
<dbReference type="GO" id="GO:0004803">
    <property type="term" value="F:transposase activity"/>
    <property type="evidence" value="ECO:0007669"/>
    <property type="project" value="InterPro"/>
</dbReference>